<evidence type="ECO:0000256" key="3">
    <source>
        <dbReference type="ARBA" id="ARBA00022490"/>
    </source>
</evidence>
<name>A0A650CXR5_ACIAM</name>
<dbReference type="CDD" id="cd02020">
    <property type="entry name" value="CMPK"/>
    <property type="match status" value="1"/>
</dbReference>
<dbReference type="Proteomes" id="UP000474054">
    <property type="component" value="Unassembled WGS sequence"/>
</dbReference>
<evidence type="ECO:0000256" key="5">
    <source>
        <dbReference type="ARBA" id="ARBA00022741"/>
    </source>
</evidence>
<dbReference type="SUPFAM" id="SSF52540">
    <property type="entry name" value="P-loop containing nucleoside triphosphate hydrolases"/>
    <property type="match status" value="1"/>
</dbReference>
<dbReference type="InterPro" id="IPR011892">
    <property type="entry name" value="Cyt_kin_arch"/>
</dbReference>
<evidence type="ECO:0000256" key="7">
    <source>
        <dbReference type="ARBA" id="ARBA00022840"/>
    </source>
</evidence>
<comment type="subcellular location">
    <subcellularLocation>
        <location evidence="1 10">Cytoplasm</location>
    </subcellularLocation>
</comment>
<evidence type="ECO:0000313" key="13">
    <source>
        <dbReference type="Proteomes" id="UP000426328"/>
    </source>
</evidence>
<reference evidence="11 14" key="1">
    <citation type="submission" date="2019-10" db="EMBL/GenBank/DDBJ databases">
        <title>Comparative genomics of sulfur disproportionating microorganisms.</title>
        <authorList>
            <person name="Ward L.M."/>
            <person name="Bertran E."/>
            <person name="Johnston D."/>
        </authorList>
    </citation>
    <scope>NUCLEOTIDE SEQUENCE [LARGE SCALE GENOMIC DNA]</scope>
    <source>
        <strain evidence="11 14">DSM 3772</strain>
    </source>
</reference>
<dbReference type="GO" id="GO:0006220">
    <property type="term" value="P:pyrimidine nucleotide metabolic process"/>
    <property type="evidence" value="ECO:0007669"/>
    <property type="project" value="UniProtKB-UniRule"/>
</dbReference>
<keyword evidence="7 10" id="KW-0067">ATP-binding</keyword>
<evidence type="ECO:0000256" key="9">
    <source>
        <dbReference type="ARBA" id="ARBA00048478"/>
    </source>
</evidence>
<dbReference type="PRINTS" id="PR01100">
    <property type="entry name" value="SHIKIMTKNASE"/>
</dbReference>
<dbReference type="InterPro" id="IPR011994">
    <property type="entry name" value="Cytidylate_kinase_dom"/>
</dbReference>
<dbReference type="Pfam" id="PF13189">
    <property type="entry name" value="Cytidylate_kin2"/>
    <property type="match status" value="1"/>
</dbReference>
<keyword evidence="13" id="KW-1185">Reference proteome</keyword>
<dbReference type="InterPro" id="IPR027417">
    <property type="entry name" value="P-loop_NTPase"/>
</dbReference>
<feature type="binding site" evidence="10">
    <location>
        <begin position="7"/>
        <end position="15"/>
    </location>
    <ligand>
        <name>ATP</name>
        <dbReference type="ChEBI" id="CHEBI:30616"/>
    </ligand>
</feature>
<dbReference type="NCBIfam" id="TIGR02173">
    <property type="entry name" value="cyt_kin_arch"/>
    <property type="match status" value="1"/>
</dbReference>
<dbReference type="KEGG" id="aamb:D1866_12230"/>
<dbReference type="AlphaFoldDB" id="A0A650CXR5"/>
<evidence type="ECO:0000256" key="4">
    <source>
        <dbReference type="ARBA" id="ARBA00022679"/>
    </source>
</evidence>
<dbReference type="GO" id="GO:0005737">
    <property type="term" value="C:cytoplasm"/>
    <property type="evidence" value="ECO:0007669"/>
    <property type="project" value="UniProtKB-SubCell"/>
</dbReference>
<evidence type="ECO:0000256" key="1">
    <source>
        <dbReference type="ARBA" id="ARBA00004496"/>
    </source>
</evidence>
<keyword evidence="3 10" id="KW-0963">Cytoplasm</keyword>
<dbReference type="HAMAP" id="MF_00239">
    <property type="entry name" value="Cytidyl_kinase_type2"/>
    <property type="match status" value="1"/>
</dbReference>
<dbReference type="GO" id="GO:0005524">
    <property type="term" value="F:ATP binding"/>
    <property type="evidence" value="ECO:0007669"/>
    <property type="project" value="UniProtKB-UniRule"/>
</dbReference>
<sequence length="176" mass="20105">MIIVISGPSGSGKTTVAKILSERLKLRFVSAGQLFREMAASLGKDIIEMNKSAEKKFDIDKLIDEKILDEAKKGNVIIESHIAGWLLSGIADYTIYLWANIEERAKRISIRDKISYEEALIKIMEREQSHYFRFWKYYGIDLLDLTPFDMVINTSNIDINRIVNIILAYIGKNTSV</sequence>
<keyword evidence="6 10" id="KW-0418">Kinase</keyword>
<proteinExistence type="inferred from homology"/>
<dbReference type="RefSeq" id="WP_013775673.1">
    <property type="nucleotide sequence ID" value="NZ_CP045482.1"/>
</dbReference>
<keyword evidence="4 10" id="KW-0808">Transferase</keyword>
<comment type="similarity">
    <text evidence="2 10">Belongs to the cytidylate kinase family. Type 2 subfamily.</text>
</comment>
<evidence type="ECO:0000313" key="12">
    <source>
        <dbReference type="EMBL" id="QGR22654.1"/>
    </source>
</evidence>
<dbReference type="Proteomes" id="UP000426328">
    <property type="component" value="Chromosome"/>
</dbReference>
<comment type="catalytic activity">
    <reaction evidence="8 10">
        <text>dCMP + ATP = dCDP + ADP</text>
        <dbReference type="Rhea" id="RHEA:25094"/>
        <dbReference type="ChEBI" id="CHEBI:30616"/>
        <dbReference type="ChEBI" id="CHEBI:57566"/>
        <dbReference type="ChEBI" id="CHEBI:58593"/>
        <dbReference type="ChEBI" id="CHEBI:456216"/>
        <dbReference type="EC" id="2.7.4.25"/>
    </reaction>
</comment>
<evidence type="ECO:0000313" key="11">
    <source>
        <dbReference type="EMBL" id="MQL54866.1"/>
    </source>
</evidence>
<keyword evidence="5 10" id="KW-0547">Nucleotide-binding</keyword>
<dbReference type="EMBL" id="CP045482">
    <property type="protein sequence ID" value="QGR22654.1"/>
    <property type="molecule type" value="Genomic_DNA"/>
</dbReference>
<dbReference type="EC" id="2.7.4.25" evidence="10"/>
<dbReference type="Gene3D" id="3.40.50.300">
    <property type="entry name" value="P-loop containing nucleotide triphosphate hydrolases"/>
    <property type="match status" value="1"/>
</dbReference>
<dbReference type="GeneID" id="10600339"/>
<comment type="catalytic activity">
    <reaction evidence="9 10">
        <text>CMP + ATP = CDP + ADP</text>
        <dbReference type="Rhea" id="RHEA:11600"/>
        <dbReference type="ChEBI" id="CHEBI:30616"/>
        <dbReference type="ChEBI" id="CHEBI:58069"/>
        <dbReference type="ChEBI" id="CHEBI:60377"/>
        <dbReference type="ChEBI" id="CHEBI:456216"/>
        <dbReference type="EC" id="2.7.4.25"/>
    </reaction>
</comment>
<gene>
    <name evidence="10" type="primary">cmk</name>
    <name evidence="12" type="ORF">D1866_12230</name>
    <name evidence="11" type="ORF">GFB69_03670</name>
</gene>
<evidence type="ECO:0000256" key="2">
    <source>
        <dbReference type="ARBA" id="ARBA00011005"/>
    </source>
</evidence>
<evidence type="ECO:0000256" key="8">
    <source>
        <dbReference type="ARBA" id="ARBA00047615"/>
    </source>
</evidence>
<dbReference type="GO" id="GO:0036431">
    <property type="term" value="F:dCMP kinase activity"/>
    <property type="evidence" value="ECO:0007669"/>
    <property type="project" value="InterPro"/>
</dbReference>
<evidence type="ECO:0000256" key="6">
    <source>
        <dbReference type="ARBA" id="ARBA00022777"/>
    </source>
</evidence>
<evidence type="ECO:0000256" key="10">
    <source>
        <dbReference type="HAMAP-Rule" id="MF_00239"/>
    </source>
</evidence>
<protein>
    <recommendedName>
        <fullName evidence="10">Cytidylate kinase</fullName>
        <shortName evidence="10">CK</shortName>
        <ecNumber evidence="10">2.7.4.25</ecNumber>
    </recommendedName>
    <alternativeName>
        <fullName evidence="10">Cytidine monophosphate kinase</fullName>
        <shortName evidence="10">CMP kinase</shortName>
    </alternativeName>
</protein>
<accession>A0A650CXR5</accession>
<evidence type="ECO:0000313" key="14">
    <source>
        <dbReference type="Proteomes" id="UP000474054"/>
    </source>
</evidence>
<reference evidence="12 13" key="2">
    <citation type="submission" date="2019-10" db="EMBL/GenBank/DDBJ databases">
        <title>Genome Sequences from Six Type Strain Members of the Archaeal Family Sulfolobaceae: Acidianus ambivalens, Acidianus infernus, Metallosphaera prunae, Stygiolobus azoricus, Sulfolobus metallicus, and Sulfurisphaera ohwakuensis.</title>
        <authorList>
            <person name="Counts J.A."/>
            <person name="Kelly R.M."/>
        </authorList>
    </citation>
    <scope>NUCLEOTIDE SEQUENCE [LARGE SCALE GENOMIC DNA]</scope>
    <source>
        <strain evidence="12 13">LEI 10</strain>
    </source>
</reference>
<dbReference type="EMBL" id="WHYS01000001">
    <property type="protein sequence ID" value="MQL54866.1"/>
    <property type="molecule type" value="Genomic_DNA"/>
</dbReference>
<organism evidence="12 13">
    <name type="scientific">Acidianus ambivalens</name>
    <name type="common">Desulfurolobus ambivalens</name>
    <dbReference type="NCBI Taxonomy" id="2283"/>
    <lineage>
        <taxon>Archaea</taxon>
        <taxon>Thermoproteota</taxon>
        <taxon>Thermoprotei</taxon>
        <taxon>Sulfolobales</taxon>
        <taxon>Sulfolobaceae</taxon>
        <taxon>Acidianus</taxon>
    </lineage>
</organism>
<dbReference type="GeneID" id="42780513"/>